<keyword evidence="1" id="KW-0472">Membrane</keyword>
<dbReference type="RefSeq" id="WP_203383780.1">
    <property type="nucleotide sequence ID" value="NZ_JAENHP010000035.1"/>
</dbReference>
<feature type="transmembrane region" description="Helical" evidence="1">
    <location>
        <begin position="101"/>
        <end position="123"/>
    </location>
</feature>
<feature type="transmembrane region" description="Helical" evidence="1">
    <location>
        <begin position="316"/>
        <end position="338"/>
    </location>
</feature>
<keyword evidence="1" id="KW-0812">Transmembrane</keyword>
<reference evidence="2 3" key="1">
    <citation type="submission" date="2021-01" db="EMBL/GenBank/DDBJ databases">
        <title>Actinoplanes sp. nov. LDG1-06 isolated from lichen.</title>
        <authorList>
            <person name="Saeng-In P."/>
            <person name="Phongsopitanun W."/>
            <person name="Kanchanasin P."/>
            <person name="Yuki M."/>
            <person name="Kudo T."/>
            <person name="Ohkuma M."/>
            <person name="Tanasupawat S."/>
        </authorList>
    </citation>
    <scope>NUCLEOTIDE SEQUENCE [LARGE SCALE GENOMIC DNA]</scope>
    <source>
        <strain evidence="2 3">LDG1-06</strain>
    </source>
</reference>
<dbReference type="EMBL" id="JAENHP010000035">
    <property type="protein sequence ID" value="MBM2623432.1"/>
    <property type="molecule type" value="Genomic_DNA"/>
</dbReference>
<feature type="transmembrane region" description="Helical" evidence="1">
    <location>
        <begin position="175"/>
        <end position="197"/>
    </location>
</feature>
<gene>
    <name evidence="2" type="ORF">JIG36_48850</name>
</gene>
<dbReference type="PIRSF" id="PIRSF006060">
    <property type="entry name" value="AA_transporter"/>
    <property type="match status" value="1"/>
</dbReference>
<proteinExistence type="predicted"/>
<feature type="transmembrane region" description="Helical" evidence="1">
    <location>
        <begin position="66"/>
        <end position="89"/>
    </location>
</feature>
<feature type="transmembrane region" description="Helical" evidence="1">
    <location>
        <begin position="420"/>
        <end position="440"/>
    </location>
</feature>
<accession>A0ABS2AU92</accession>
<feature type="transmembrane region" description="Helical" evidence="1">
    <location>
        <begin position="34"/>
        <end position="54"/>
    </location>
</feature>
<feature type="transmembrane region" description="Helical" evidence="1">
    <location>
        <begin position="209"/>
        <end position="232"/>
    </location>
</feature>
<keyword evidence="3" id="KW-1185">Reference proteome</keyword>
<feature type="transmembrane region" description="Helical" evidence="1">
    <location>
        <begin position="252"/>
        <end position="278"/>
    </location>
</feature>
<evidence type="ECO:0000256" key="1">
    <source>
        <dbReference type="SAM" id="Phobius"/>
    </source>
</evidence>
<organism evidence="2 3">
    <name type="scientific">Paractinoplanes ovalisporus</name>
    <dbReference type="NCBI Taxonomy" id="2810368"/>
    <lineage>
        <taxon>Bacteria</taxon>
        <taxon>Bacillati</taxon>
        <taxon>Actinomycetota</taxon>
        <taxon>Actinomycetes</taxon>
        <taxon>Micromonosporales</taxon>
        <taxon>Micromonosporaceae</taxon>
        <taxon>Paractinoplanes</taxon>
    </lineage>
</organism>
<sequence>MFTAAVVASSPQTVLVGGIPTTYQRTGVAGVPLSFVLVMMVVGLLVVACVAVGGHVRHGAPFYAQLAHGLSPLAGLVAAGVAFVGYNALQISLYPLLGVTVVGLTGVGTWWSWALVAWLLVLLLGRYPGAVGAKVLGVLLALELAVIVLFILAGFTHPAAGGVSTAVFGPSQLLVAGAAASVIVFAVAAFAGLESVLAYAEEATSYRAVAWAAGAAVVVCGLLYTLASWAYGVWLGLDNLSSAAGKDGSQPLVLLGSVFGVGVIDLATALLVTSVLAAMGSFHATVARYVFALSREQVLPASWGSRSRGAKGGAPVGGSWAQAITAAVVLVGFLLAGADPMAVVFPWLSTIGAFCILLLLTAANWSAFQFFDRGLGRAESVWVRRVFPFAGGILGVLAVVFMASSLGALLGTRPGSGRPWLVAAPIVVAVLAAWAFGSWLRQARPEIYAGVGRGVPDPATVLDDDLEDIEV</sequence>
<evidence type="ECO:0000313" key="3">
    <source>
        <dbReference type="Proteomes" id="UP000632138"/>
    </source>
</evidence>
<feature type="transmembrane region" description="Helical" evidence="1">
    <location>
        <begin position="344"/>
        <end position="365"/>
    </location>
</feature>
<evidence type="ECO:0000313" key="2">
    <source>
        <dbReference type="EMBL" id="MBM2623432.1"/>
    </source>
</evidence>
<feature type="transmembrane region" description="Helical" evidence="1">
    <location>
        <begin position="135"/>
        <end position="155"/>
    </location>
</feature>
<dbReference type="Gene3D" id="1.20.1740.10">
    <property type="entry name" value="Amino acid/polyamine transporter I"/>
    <property type="match status" value="1"/>
</dbReference>
<name>A0ABS2AU92_9ACTN</name>
<feature type="transmembrane region" description="Helical" evidence="1">
    <location>
        <begin position="386"/>
        <end position="408"/>
    </location>
</feature>
<dbReference type="Proteomes" id="UP000632138">
    <property type="component" value="Unassembled WGS sequence"/>
</dbReference>
<keyword evidence="1" id="KW-1133">Transmembrane helix</keyword>
<protein>
    <submittedName>
        <fullName evidence="2">APC family permease</fullName>
    </submittedName>
</protein>
<comment type="caution">
    <text evidence="2">The sequence shown here is derived from an EMBL/GenBank/DDBJ whole genome shotgun (WGS) entry which is preliminary data.</text>
</comment>